<name>A3QME9_9PAPI</name>
<evidence type="ECO:0000256" key="17">
    <source>
        <dbReference type="ARBA" id="ARBA00023309"/>
    </source>
</evidence>
<evidence type="ECO:0000256" key="12">
    <source>
        <dbReference type="ARBA" id="ARBA00023159"/>
    </source>
</evidence>
<evidence type="ECO:0000256" key="4">
    <source>
        <dbReference type="ARBA" id="ARBA00022581"/>
    </source>
</evidence>
<dbReference type="GO" id="GO:0039645">
    <property type="term" value="P:symbiont-mediated perturbation of host cell cycle G1/S transition checkpoint"/>
    <property type="evidence" value="ECO:0007669"/>
    <property type="project" value="UniProtKB-KW"/>
</dbReference>
<reference evidence="18" key="1">
    <citation type="journal article" date="2004" name="J. Gen. Virol.">
        <title>Broad-spectrum detection of papillomaviruses in bovine teat papillomas and healthy teat skin.</title>
        <authorList>
            <person name="Ogawa T."/>
            <person name="Tomita Y."/>
            <person name="Okada M."/>
            <person name="Shinozaki K."/>
            <person name="Kubonoya H."/>
            <person name="Kaiho I."/>
            <person name="Shirasawa H."/>
        </authorList>
    </citation>
    <scope>NUCLEOTIDE SEQUENCE</scope>
    <source>
        <strain evidence="18">BAPV1</strain>
    </source>
</reference>
<dbReference type="GO" id="GO:0003677">
    <property type="term" value="F:DNA binding"/>
    <property type="evidence" value="ECO:0007669"/>
    <property type="project" value="UniProtKB-KW"/>
</dbReference>
<keyword evidence="15" id="KW-0922">Interferon antiviral system evasion</keyword>
<evidence type="ECO:0000256" key="10">
    <source>
        <dbReference type="ARBA" id="ARBA00023015"/>
    </source>
</evidence>
<keyword evidence="4" id="KW-0945">Host-virus interaction</keyword>
<evidence type="ECO:0000256" key="16">
    <source>
        <dbReference type="ARBA" id="ARBA00023280"/>
    </source>
</evidence>
<dbReference type="InterPro" id="IPR000148">
    <property type="entry name" value="Papilloma_E7"/>
</dbReference>
<keyword evidence="17" id="KW-1078">G1/S host cell cycle checkpoint dysregulation by virus</keyword>
<evidence type="ECO:0000313" key="18">
    <source>
        <dbReference type="EMBL" id="AAY86728.1"/>
    </source>
</evidence>
<keyword evidence="10" id="KW-0805">Transcription regulation</keyword>
<dbReference type="HAMAP" id="MF_04004">
    <property type="entry name" value="PPV_E7"/>
    <property type="match status" value="1"/>
</dbReference>
<dbReference type="GO" id="GO:0008270">
    <property type="term" value="F:zinc ion binding"/>
    <property type="evidence" value="ECO:0007669"/>
    <property type="project" value="UniProtKB-KW"/>
</dbReference>
<dbReference type="PIRSF" id="PIRSF003407">
    <property type="entry name" value="Papvi_E7"/>
    <property type="match status" value="1"/>
</dbReference>
<keyword evidence="12" id="KW-0010">Activator</keyword>
<dbReference type="SMR" id="A3QME9"/>
<keyword evidence="6" id="KW-0479">Metal-binding</keyword>
<feature type="non-terminal residue" evidence="18">
    <location>
        <position position="98"/>
    </location>
</feature>
<evidence type="ECO:0000256" key="2">
    <source>
        <dbReference type="ARBA" id="ARBA00022518"/>
    </source>
</evidence>
<evidence type="ECO:0000256" key="1">
    <source>
        <dbReference type="ARBA" id="ARBA00022504"/>
    </source>
</evidence>
<dbReference type="GO" id="GO:0052170">
    <property type="term" value="P:symbiont-mediated suppression of host innate immune response"/>
    <property type="evidence" value="ECO:0007669"/>
    <property type="project" value="UniProtKB-KW"/>
</dbReference>
<evidence type="ECO:0000256" key="6">
    <source>
        <dbReference type="ARBA" id="ARBA00022723"/>
    </source>
</evidence>
<dbReference type="EMBL" id="DQ098912">
    <property type="protein sequence ID" value="AAY86728.1"/>
    <property type="molecule type" value="Genomic_DNA"/>
</dbReference>
<dbReference type="GO" id="GO:0039502">
    <property type="term" value="P:symbiont-mediated suppression of host type I interferon-mediated signaling pathway"/>
    <property type="evidence" value="ECO:0007669"/>
    <property type="project" value="UniProtKB-KW"/>
</dbReference>
<keyword evidence="16" id="KW-0899">Viral immunoevasion</keyword>
<evidence type="ECO:0000256" key="5">
    <source>
        <dbReference type="ARBA" id="ARBA00022632"/>
    </source>
</evidence>
<sequence length="98" mass="10689">MKGHYVTLKDIALEFEDAVSPVNLDCEEEEIETEVVECPNPYSVTATCYVCEKTLRIAVVTSADGIRQLQLLLLDSLSLLCAACCSDAIRAGRPRNGP</sequence>
<organism evidence="18">
    <name type="scientific">Bovine papillomavirus</name>
    <dbReference type="NCBI Taxonomy" id="10571"/>
    <lineage>
        <taxon>Viruses</taxon>
        <taxon>Monodnaviria</taxon>
        <taxon>Shotokuvirae</taxon>
        <taxon>Cossaviricota</taxon>
        <taxon>Papovaviricetes</taxon>
        <taxon>Zurhausenvirales</taxon>
        <taxon>Papillomaviridae</taxon>
    </lineage>
</organism>
<dbReference type="SUPFAM" id="SSF161234">
    <property type="entry name" value="E7 C-terminal domain-like"/>
    <property type="match status" value="1"/>
</dbReference>
<evidence type="ECO:0000256" key="3">
    <source>
        <dbReference type="ARBA" id="ARBA00022562"/>
    </source>
</evidence>
<keyword evidence="8" id="KW-1114">Inhibition of host interferon signaling pathway by virus</keyword>
<keyword evidence="9" id="KW-0862">Zinc</keyword>
<dbReference type="GO" id="GO:0003700">
    <property type="term" value="F:DNA-binding transcription factor activity"/>
    <property type="evidence" value="ECO:0007669"/>
    <property type="project" value="InterPro"/>
</dbReference>
<evidence type="ECO:0000256" key="14">
    <source>
        <dbReference type="ARBA" id="ARBA00023200"/>
    </source>
</evidence>
<dbReference type="Gene3D" id="3.30.160.330">
    <property type="match status" value="1"/>
</dbReference>
<keyword evidence="2" id="KW-0244">Early protein</keyword>
<keyword evidence="1" id="KW-1121">Modulation of host cell cycle by virus</keyword>
<evidence type="ECO:0000256" key="11">
    <source>
        <dbReference type="ARBA" id="ARBA00023125"/>
    </source>
</evidence>
<evidence type="ECO:0000256" key="7">
    <source>
        <dbReference type="ARBA" id="ARBA00022771"/>
    </source>
</evidence>
<dbReference type="Pfam" id="PF00527">
    <property type="entry name" value="E7"/>
    <property type="match status" value="1"/>
</dbReference>
<reference evidence="18" key="2">
    <citation type="journal article" date="2007" name="Virus Res.">
        <title>Genus specific features of bovine papillomavirus E6, E7, E5 and E8 proteins.</title>
        <authorList>
            <person name="Tomita Y."/>
            <person name="Ogawa T."/>
            <person name="Jin Z."/>
            <person name="Shirasawa H."/>
        </authorList>
    </citation>
    <scope>NUCLEOTIDE SEQUENCE</scope>
    <source>
        <strain evidence="18">BAPV1</strain>
    </source>
</reference>
<evidence type="ECO:0000256" key="9">
    <source>
        <dbReference type="ARBA" id="ARBA00022833"/>
    </source>
</evidence>
<keyword evidence="3" id="KW-1048">Host nucleus</keyword>
<accession>A3QME9</accession>
<keyword evidence="7" id="KW-0863">Zinc-finger</keyword>
<evidence type="ECO:0000256" key="15">
    <source>
        <dbReference type="ARBA" id="ARBA00023258"/>
    </source>
</evidence>
<protein>
    <submittedName>
        <fullName evidence="18">E5</fullName>
    </submittedName>
</protein>
<keyword evidence="5" id="KW-1090">Inhibition of host innate immune response by virus</keyword>
<evidence type="ECO:0000256" key="8">
    <source>
        <dbReference type="ARBA" id="ARBA00022830"/>
    </source>
</evidence>
<proteinExistence type="inferred from homology"/>
<keyword evidence="14" id="KW-1035">Host cytoplasm</keyword>
<keyword evidence="11" id="KW-0238">DNA-binding</keyword>
<keyword evidence="13" id="KW-0804">Transcription</keyword>
<evidence type="ECO:0000256" key="13">
    <source>
        <dbReference type="ARBA" id="ARBA00023163"/>
    </source>
</evidence>